<dbReference type="SMART" id="SM00389">
    <property type="entry name" value="HOX"/>
    <property type="match status" value="1"/>
</dbReference>
<dbReference type="InterPro" id="IPR009057">
    <property type="entry name" value="Homeodomain-like_sf"/>
</dbReference>
<name>L8B8R3_ZYGRO</name>
<proteinExistence type="predicted"/>
<dbReference type="GO" id="GO:0000981">
    <property type="term" value="F:DNA-binding transcription factor activity, RNA polymerase II-specific"/>
    <property type="evidence" value="ECO:0007669"/>
    <property type="project" value="InterPro"/>
</dbReference>
<dbReference type="PROSITE" id="PS50071">
    <property type="entry name" value="HOMEOBOX_2"/>
    <property type="match status" value="1"/>
</dbReference>
<sequence>MSDETFNSLNDLQEYYLSSFHKVFKTINNTSLSIQEKNVLIRCVSRNYSNSFHVTLSSLVNEYSGDQYIFEGNSSKNLSSKEVSMRNCKGKNKAFSKESRNFLERVFERKRTLNSREREAVAANCGLTPIQVRIWFNNRRMRSK</sequence>
<dbReference type="InterPro" id="IPR001356">
    <property type="entry name" value="HD"/>
</dbReference>
<feature type="domain" description="Homeobox" evidence="6">
    <location>
        <begin position="86"/>
        <end position="144"/>
    </location>
</feature>
<dbReference type="InterPro" id="IPR017970">
    <property type="entry name" value="Homeobox_CS"/>
</dbReference>
<keyword evidence="2 4" id="KW-0371">Homeobox</keyword>
<dbReference type="Pfam" id="PF00046">
    <property type="entry name" value="Homeodomain"/>
    <property type="match status" value="1"/>
</dbReference>
<evidence type="ECO:0000256" key="2">
    <source>
        <dbReference type="ARBA" id="ARBA00023155"/>
    </source>
</evidence>
<accession>L8B8R3</accession>
<protein>
    <submittedName>
        <fullName evidence="7">A1 transcriptional factor</fullName>
    </submittedName>
</protein>
<reference evidence="7" key="1">
    <citation type="submission" date="2013-02" db="EMBL/GenBank/DDBJ databases">
        <title>Diversity of mating-type chromosome structures in the yeast Zygosaccharomyces rouxii caused by ectopic exchanges between MAT-like loci.</title>
        <authorList>
            <person name="Watanabe J."/>
            <person name="Uehara K."/>
            <person name="Mogi Y."/>
        </authorList>
    </citation>
    <scope>NUCLEOTIDE SEQUENCE</scope>
    <source>
        <strain evidence="7">NBRC 1130</strain>
    </source>
</reference>
<dbReference type="PANTHER" id="PTHR24327:SF85">
    <property type="entry name" value="ADL394CP"/>
    <property type="match status" value="1"/>
</dbReference>
<evidence type="ECO:0000256" key="4">
    <source>
        <dbReference type="PROSITE-ProRule" id="PRU00108"/>
    </source>
</evidence>
<dbReference type="PROSITE" id="PS00027">
    <property type="entry name" value="HOMEOBOX_1"/>
    <property type="match status" value="1"/>
</dbReference>
<evidence type="ECO:0000256" key="3">
    <source>
        <dbReference type="ARBA" id="ARBA00023242"/>
    </source>
</evidence>
<evidence type="ECO:0000313" key="7">
    <source>
        <dbReference type="EMBL" id="BAM78621.1"/>
    </source>
</evidence>
<dbReference type="EMBL" id="AB781022">
    <property type="protein sequence ID" value="BAM78621.1"/>
    <property type="molecule type" value="Genomic_DNA"/>
</dbReference>
<dbReference type="AlphaFoldDB" id="L8B8R3"/>
<dbReference type="PANTHER" id="PTHR24327">
    <property type="entry name" value="HOMEOBOX PROTEIN"/>
    <property type="match status" value="1"/>
</dbReference>
<evidence type="ECO:0000256" key="5">
    <source>
        <dbReference type="RuleBase" id="RU000682"/>
    </source>
</evidence>
<evidence type="ECO:0000256" key="1">
    <source>
        <dbReference type="ARBA" id="ARBA00023125"/>
    </source>
</evidence>
<dbReference type="InterPro" id="IPR050460">
    <property type="entry name" value="Distal-less_Homeobox_TF"/>
</dbReference>
<evidence type="ECO:0000259" key="6">
    <source>
        <dbReference type="PROSITE" id="PS50071"/>
    </source>
</evidence>
<comment type="subcellular location">
    <subcellularLocation>
        <location evidence="4 5">Nucleus</location>
    </subcellularLocation>
</comment>
<dbReference type="Gene3D" id="1.10.10.60">
    <property type="entry name" value="Homeodomain-like"/>
    <property type="match status" value="1"/>
</dbReference>
<gene>
    <name evidence="7" type="primary">a1</name>
</gene>
<dbReference type="GO" id="GO:0003677">
    <property type="term" value="F:DNA binding"/>
    <property type="evidence" value="ECO:0007669"/>
    <property type="project" value="UniProtKB-UniRule"/>
</dbReference>
<dbReference type="GO" id="GO:0005634">
    <property type="term" value="C:nucleus"/>
    <property type="evidence" value="ECO:0007669"/>
    <property type="project" value="UniProtKB-SubCell"/>
</dbReference>
<dbReference type="SUPFAM" id="SSF46689">
    <property type="entry name" value="Homeodomain-like"/>
    <property type="match status" value="1"/>
</dbReference>
<keyword evidence="3 4" id="KW-0539">Nucleus</keyword>
<keyword evidence="1 4" id="KW-0238">DNA-binding</keyword>
<organism evidence="7">
    <name type="scientific">Zygosaccharomyces rouxii</name>
    <dbReference type="NCBI Taxonomy" id="4956"/>
    <lineage>
        <taxon>Eukaryota</taxon>
        <taxon>Fungi</taxon>
        <taxon>Dikarya</taxon>
        <taxon>Ascomycota</taxon>
        <taxon>Saccharomycotina</taxon>
        <taxon>Saccharomycetes</taxon>
        <taxon>Saccharomycetales</taxon>
        <taxon>Saccharomycetaceae</taxon>
        <taxon>Zygosaccharomyces</taxon>
    </lineage>
</organism>
<dbReference type="CDD" id="cd00086">
    <property type="entry name" value="homeodomain"/>
    <property type="match status" value="1"/>
</dbReference>